<reference evidence="3 4" key="1">
    <citation type="submission" date="2018-01" db="EMBL/GenBank/DDBJ databases">
        <title>G. obscuriglobus.</title>
        <authorList>
            <person name="Franke J."/>
            <person name="Blomberg W."/>
            <person name="Selmecki A."/>
        </authorList>
    </citation>
    <scope>NUCLEOTIDE SEQUENCE [LARGE SCALE GENOMIC DNA]</scope>
    <source>
        <strain evidence="3 4">DSM 5831</strain>
    </source>
</reference>
<dbReference type="InterPro" id="IPR044862">
    <property type="entry name" value="Pro_4_hyd_alph_FE2OG_OXY"/>
</dbReference>
<dbReference type="Pfam" id="PF13640">
    <property type="entry name" value="2OG-FeII_Oxy_3"/>
    <property type="match status" value="1"/>
</dbReference>
<evidence type="ECO:0000313" key="3">
    <source>
        <dbReference type="EMBL" id="AWM40363.1"/>
    </source>
</evidence>
<sequence>MAAPRRSGYNARNRFASPRSPPVAHTVSERLDAALKKINRPGSFCVTGSVRAANPGLEVAGIGPVGLPLTAHQAKELAAVCKQAPYGKGEETLVDTSVRRVWQLDPDHFSLTNPEWDEFLRDAVATVQRDLGLEKQQLESHLYNLLLYEPGGFFLPHRDGEKLDRMVATLVVVLPSPFTGGELIVRHDGEERAIDFGAPGLNLFHTHFAAFYADCEHEVRPLRTGHRLCLVYNLTLARAQPRLAAPRTAEHVEEVAAALRGWPADGAAHKLAVPLGHQYTRDGLVWDALKGVDRVKARVLHEAATRAGCQAHLALLTLWESGAAEEDYSPRRRRRRYSDDDDDGEYEMGEVYETTLNAEHWSDPDGGRPDFGVMEVEEDEVVPPEALTSAKPEQSVSGYTGNEGLTMNRWYRHAVIVLWPNARHFDVLCDCGLHAAVAWLRQMVTGWQGARKKDPAGRDRCAALAAKVVARSAGAHCGDAEANDLLDALVALDAPELVRAFLRDVVTGSRTIKPARAVRAACEALGWNTFEAEIVGLLTATTPDPLTRVPGPGVEFLERNLELLGALCATKSRRKAGEGERVALCGRLAGLFVSVLGALDKAAAAGHDWRFRGVDRSAVLTELPRALLAVRQFDLFAAFIDRALAQAKLYPLANHIAALTALQPWLKTHLKAGCDGVSRWVGSVRQQLEVLTAQEPAPPGDFRREANIDCTCGDCVQLRRFLGDSKESVHRFRAAQDRRSHLENTIRNRGCDVDCKTERIGSPHTLVCTKNTASFRARLKKYHDDCQHLVTVREIEEARPG</sequence>
<dbReference type="OrthoDB" id="238329at2"/>
<dbReference type="AlphaFoldDB" id="A0A2Z3H2X1"/>
<feature type="region of interest" description="Disordered" evidence="1">
    <location>
        <begin position="1"/>
        <end position="23"/>
    </location>
</feature>
<keyword evidence="4" id="KW-1185">Reference proteome</keyword>
<name>A0A2Z3H2X1_9BACT</name>
<evidence type="ECO:0000256" key="1">
    <source>
        <dbReference type="SAM" id="MobiDB-lite"/>
    </source>
</evidence>
<evidence type="ECO:0000259" key="2">
    <source>
        <dbReference type="PROSITE" id="PS51471"/>
    </source>
</evidence>
<dbReference type="KEGG" id="gog:C1280_27410"/>
<proteinExistence type="predicted"/>
<protein>
    <recommendedName>
        <fullName evidence="2">Fe2OG dioxygenase domain-containing protein</fullName>
    </recommendedName>
</protein>
<feature type="domain" description="Fe2OG dioxygenase" evidence="2">
    <location>
        <begin position="137"/>
        <end position="236"/>
    </location>
</feature>
<gene>
    <name evidence="3" type="ORF">C1280_27410</name>
</gene>
<accession>A0A2Z3H2X1</accession>
<dbReference type="PANTHER" id="PTHR33099:SF7">
    <property type="entry name" value="MYND-TYPE DOMAIN-CONTAINING PROTEIN"/>
    <property type="match status" value="1"/>
</dbReference>
<evidence type="ECO:0000313" key="4">
    <source>
        <dbReference type="Proteomes" id="UP000245802"/>
    </source>
</evidence>
<dbReference type="PANTHER" id="PTHR33099">
    <property type="entry name" value="FE2OG DIOXYGENASE DOMAIN-CONTAINING PROTEIN"/>
    <property type="match status" value="1"/>
</dbReference>
<dbReference type="Proteomes" id="UP000245802">
    <property type="component" value="Chromosome"/>
</dbReference>
<dbReference type="Gene3D" id="2.60.120.620">
    <property type="entry name" value="q2cbj1_9rhob like domain"/>
    <property type="match status" value="1"/>
</dbReference>
<dbReference type="EMBL" id="CP025958">
    <property type="protein sequence ID" value="AWM40363.1"/>
    <property type="molecule type" value="Genomic_DNA"/>
</dbReference>
<organism evidence="3 4">
    <name type="scientific">Gemmata obscuriglobus</name>
    <dbReference type="NCBI Taxonomy" id="114"/>
    <lineage>
        <taxon>Bacteria</taxon>
        <taxon>Pseudomonadati</taxon>
        <taxon>Planctomycetota</taxon>
        <taxon>Planctomycetia</taxon>
        <taxon>Gemmatales</taxon>
        <taxon>Gemmataceae</taxon>
        <taxon>Gemmata</taxon>
    </lineage>
</organism>
<dbReference type="PROSITE" id="PS51471">
    <property type="entry name" value="FE2OG_OXY"/>
    <property type="match status" value="1"/>
</dbReference>
<dbReference type="InterPro" id="IPR005123">
    <property type="entry name" value="Oxoglu/Fe-dep_dioxygenase_dom"/>
</dbReference>